<dbReference type="Proteomes" id="UP000033722">
    <property type="component" value="Unassembled WGS sequence"/>
</dbReference>
<evidence type="ECO:0000313" key="1">
    <source>
        <dbReference type="EMBL" id="KJV80119.1"/>
    </source>
</evidence>
<accession>A0A0F3PLR0</accession>
<name>A0A0F3PLR0_ANAPH</name>
<dbReference type="EMBL" id="LAOD01000039">
    <property type="protein sequence ID" value="KJV80119.1"/>
    <property type="molecule type" value="Genomic_DNA"/>
</dbReference>
<dbReference type="AlphaFoldDB" id="A0A0F3PLR0"/>
<protein>
    <submittedName>
        <fullName evidence="1">Integral membrane MviN domain protein</fullName>
    </submittedName>
</protein>
<proteinExistence type="predicted"/>
<evidence type="ECO:0000313" key="2">
    <source>
        <dbReference type="Proteomes" id="UP000033722"/>
    </source>
</evidence>
<comment type="caution">
    <text evidence="1">The sequence shown here is derived from an EMBL/GenBank/DDBJ whole genome shotgun (WGS) entry which is preliminary data.</text>
</comment>
<reference evidence="1 2" key="1">
    <citation type="submission" date="2015-01" db="EMBL/GenBank/DDBJ databases">
        <title>Genome Sequencing of Rickettsiales.</title>
        <authorList>
            <person name="Daugherty S.C."/>
            <person name="Su Q."/>
            <person name="Abolude K."/>
            <person name="Beier-Sexton M."/>
            <person name="Carlyon J.A."/>
            <person name="Carter R."/>
            <person name="Day N.P."/>
            <person name="Dumler S.J."/>
            <person name="Dyachenko V."/>
            <person name="Godinez A."/>
            <person name="Kurtti T.J."/>
            <person name="Lichay M."/>
            <person name="Mullins K.E."/>
            <person name="Ott S."/>
            <person name="Pappas-Brown V."/>
            <person name="Paris D.H."/>
            <person name="Patel P."/>
            <person name="Richards A.L."/>
            <person name="Sadzewicz L."/>
            <person name="Sears K."/>
            <person name="Seidman D."/>
            <person name="Sengamalay N."/>
            <person name="Stenos J."/>
            <person name="Tallon L.J."/>
            <person name="Vincent G."/>
            <person name="Fraser C.M."/>
            <person name="Munderloh U."/>
            <person name="Dunning-Hotopp J.C."/>
        </authorList>
    </citation>
    <scope>NUCLEOTIDE SEQUENCE [LARGE SCALE GENOMIC DNA]</scope>
    <source>
        <strain evidence="1 2">CRT53-1</strain>
    </source>
</reference>
<organism evidence="1 2">
    <name type="scientific">Anaplasma phagocytophilum str. CRT53-1</name>
    <dbReference type="NCBI Taxonomy" id="1359157"/>
    <lineage>
        <taxon>Bacteria</taxon>
        <taxon>Pseudomonadati</taxon>
        <taxon>Pseudomonadota</taxon>
        <taxon>Alphaproteobacteria</taxon>
        <taxon>Rickettsiales</taxon>
        <taxon>Anaplasmataceae</taxon>
        <taxon>Anaplasma</taxon>
        <taxon>phagocytophilum group</taxon>
    </lineage>
</organism>
<gene>
    <name evidence="1" type="ORF">APHCRT_1592</name>
</gene>
<dbReference type="PATRIC" id="fig|1359157.3.peg.1499"/>
<sequence length="45" mass="4962">MLKKIFAFSFITFFSRVLGLVRDALVAYHLGRKAIGRISCGISSA</sequence>